<dbReference type="STRING" id="1914305.BLW93_08425"/>
<evidence type="ECO:0000256" key="1">
    <source>
        <dbReference type="SAM" id="MobiDB-lite"/>
    </source>
</evidence>
<proteinExistence type="predicted"/>
<organism evidence="4 5">
    <name type="scientific">Desulfurobacterium indicum</name>
    <dbReference type="NCBI Taxonomy" id="1914305"/>
    <lineage>
        <taxon>Bacteria</taxon>
        <taxon>Pseudomonadati</taxon>
        <taxon>Aquificota</taxon>
        <taxon>Aquificia</taxon>
        <taxon>Desulfurobacteriales</taxon>
        <taxon>Desulfurobacteriaceae</taxon>
        <taxon>Desulfurobacterium</taxon>
    </lineage>
</organism>
<feature type="region of interest" description="Disordered" evidence="1">
    <location>
        <begin position="102"/>
        <end position="131"/>
    </location>
</feature>
<dbReference type="AlphaFoldDB" id="A0A1R1MJC0"/>
<keyword evidence="2" id="KW-0812">Transmembrane</keyword>
<keyword evidence="5" id="KW-1185">Reference proteome</keyword>
<dbReference type="EMBL" id="MOEN01000048">
    <property type="protein sequence ID" value="OMH39846.1"/>
    <property type="molecule type" value="Genomic_DNA"/>
</dbReference>
<feature type="chain" id="PRO_5012932535" description="Cobalamin biosynthesis protein CbiL" evidence="3">
    <location>
        <begin position="21"/>
        <end position="210"/>
    </location>
</feature>
<dbReference type="Proteomes" id="UP000187408">
    <property type="component" value="Unassembled WGS sequence"/>
</dbReference>
<feature type="signal peptide" evidence="3">
    <location>
        <begin position="1"/>
        <end position="20"/>
    </location>
</feature>
<evidence type="ECO:0000313" key="5">
    <source>
        <dbReference type="Proteomes" id="UP000187408"/>
    </source>
</evidence>
<sequence length="210" mass="23006">MKKLLLLIALFFSITNTSFAHKISVFADVDNGKVSIMGYFNDGTPCKNSQVKVFDAKTGKLLLTGKTDKEGNFSFKPPKITDLKVVVNAELGHRAETIIPASELSASGTSDNSEETATETNKTTVSDEQTEEYQQSAGMNISKEELQKIVETAVNRAVEKELKPIHQELLGIEMALTKPSLAEIFGGIGWIFGLFGTAAYFYSRKEKDGK</sequence>
<dbReference type="RefSeq" id="WP_076713642.1">
    <property type="nucleotide sequence ID" value="NZ_MOEN01000048.1"/>
</dbReference>
<evidence type="ECO:0000256" key="3">
    <source>
        <dbReference type="SAM" id="SignalP"/>
    </source>
</evidence>
<feature type="transmembrane region" description="Helical" evidence="2">
    <location>
        <begin position="184"/>
        <end position="202"/>
    </location>
</feature>
<keyword evidence="2" id="KW-0472">Membrane</keyword>
<keyword evidence="3" id="KW-0732">Signal</keyword>
<feature type="compositionally biased region" description="Polar residues" evidence="1">
    <location>
        <begin position="118"/>
        <end position="131"/>
    </location>
</feature>
<evidence type="ECO:0000256" key="2">
    <source>
        <dbReference type="SAM" id="Phobius"/>
    </source>
</evidence>
<dbReference type="OrthoDB" id="9795418at2"/>
<gene>
    <name evidence="4" type="ORF">BLW93_08425</name>
</gene>
<reference evidence="4 5" key="1">
    <citation type="submission" date="2016-10" db="EMBL/GenBank/DDBJ databases">
        <title>Genome sequence of a sulfur-reducing bacterium Desulfurobacterium indicum K6013.</title>
        <authorList>
            <person name="Cao J."/>
            <person name="Shao Z."/>
            <person name="Alain K."/>
            <person name="Jebbar M."/>
        </authorList>
    </citation>
    <scope>NUCLEOTIDE SEQUENCE [LARGE SCALE GENOMIC DNA]</scope>
    <source>
        <strain evidence="4 5">K6013</strain>
    </source>
</reference>
<accession>A0A1R1MJC0</accession>
<comment type="caution">
    <text evidence="4">The sequence shown here is derived from an EMBL/GenBank/DDBJ whole genome shotgun (WGS) entry which is preliminary data.</text>
</comment>
<evidence type="ECO:0008006" key="6">
    <source>
        <dbReference type="Google" id="ProtNLM"/>
    </source>
</evidence>
<keyword evidence="2" id="KW-1133">Transmembrane helix</keyword>
<protein>
    <recommendedName>
        <fullName evidence="6">Cobalamin biosynthesis protein CbiL</fullName>
    </recommendedName>
</protein>
<name>A0A1R1MJC0_9BACT</name>
<evidence type="ECO:0000313" key="4">
    <source>
        <dbReference type="EMBL" id="OMH39846.1"/>
    </source>
</evidence>